<evidence type="ECO:0000256" key="2">
    <source>
        <dbReference type="SAM" id="Phobius"/>
    </source>
</evidence>
<comment type="caution">
    <text evidence="3">The sequence shown here is derived from an EMBL/GenBank/DDBJ whole genome shotgun (WGS) entry which is preliminary data.</text>
</comment>
<feature type="region of interest" description="Disordered" evidence="1">
    <location>
        <begin position="205"/>
        <end position="224"/>
    </location>
</feature>
<sequence length="846" mass="85852">MPANVTGTTLRSMTHIPPPAEELRLLDAELRQLDARRALLLARRAWLVAALRPAPAQPAPQAVPVPRAVPAPQAVPVRRPETTAPGVQNVLLLLGGILLTVAAVAFTVVSWGHLGIAGRALVLGAVTLAALGTPVLLLGRGLRSTAESVAGLGLALTVLDVYALHEVALTDTDGLGYAAIASAVLAVVWAAYGLAVGALHRPAGPRTGTTRAGERTDTTGAGEREATTGVRLPTLPLRLPLPTAVAAAQLPLLLWAAAADAGARTVTAALLVTAAFDALVALRIPVTSVRVVAAVGAYGLGGWGTFAAGWLSWTASGPSAAARAAALLLLAAAIALAAAWHAPKPNAATGLALAGGLITVAALGGVLRPSLPDEWTVPGHLACGMALLAAVRTRLPEPVRRGLAWASGSVQAVAVVWALPLVAIALLGPVGWAEKIWSGAPTSARDAVTTDLPWPADAATAPLVLALVAGVLVVAVRAAAWRPQALTCALTLAWATVLVLPAALELPYVAGLSAQGLTTVAALVCAARAARTQAPPLLLALLTSLGLAFLSLATEGATLTVLAALTVLFAAAAWRPGLGPIAAPASLAYTTALACAAGGSLGWLPQHTALLVLVVPVGAALLAARLNAASVAVPVEVTGAVAGLLAIALTVTDPPMLALVLALCGVIATGTAVREDRRSVGYAAAALFVSATWVRLAAWGIDSPEAYTLPVTVPALLLGVVRRRKDPQVSSWTAYGPGLSATLVPSLFAAWGDAHWSRPLLLGAAALLVTLVGARNRLQAPLVLGGTVLALDALHELAPYIVQVVDALPRWVPPALAGLLLLALGATYEQRIRDARRVREVLGRMD</sequence>
<evidence type="ECO:0000256" key="1">
    <source>
        <dbReference type="SAM" id="MobiDB-lite"/>
    </source>
</evidence>
<feature type="transmembrane region" description="Helical" evidence="2">
    <location>
        <begin position="265"/>
        <end position="284"/>
    </location>
</feature>
<feature type="transmembrane region" description="Helical" evidence="2">
    <location>
        <begin position="485"/>
        <end position="503"/>
    </location>
</feature>
<feature type="transmembrane region" description="Helical" evidence="2">
    <location>
        <begin position="459"/>
        <end position="478"/>
    </location>
</feature>
<accession>A0A917Y748</accession>
<reference evidence="3 4" key="1">
    <citation type="journal article" date="2014" name="Int. J. Syst. Evol. Microbiol.">
        <title>Complete genome sequence of Corynebacterium casei LMG S-19264T (=DSM 44701T), isolated from a smear-ripened cheese.</title>
        <authorList>
            <consortium name="US DOE Joint Genome Institute (JGI-PGF)"/>
            <person name="Walter F."/>
            <person name="Albersmeier A."/>
            <person name="Kalinowski J."/>
            <person name="Ruckert C."/>
        </authorList>
    </citation>
    <scope>NUCLEOTIDE SEQUENCE [LARGE SCALE GENOMIC DNA]</scope>
    <source>
        <strain evidence="3 4">CGMCC 4.7111</strain>
    </source>
</reference>
<dbReference type="EMBL" id="BMMM01000008">
    <property type="protein sequence ID" value="GGN70849.1"/>
    <property type="molecule type" value="Genomic_DNA"/>
</dbReference>
<name>A0A917Y748_9ACTN</name>
<feature type="transmembrane region" description="Helical" evidence="2">
    <location>
        <begin position="90"/>
        <end position="114"/>
    </location>
</feature>
<keyword evidence="4" id="KW-1185">Reference proteome</keyword>
<feature type="transmembrane region" description="Helical" evidence="2">
    <location>
        <begin position="680"/>
        <end position="700"/>
    </location>
</feature>
<keyword evidence="2" id="KW-1133">Transmembrane helix</keyword>
<gene>
    <name evidence="3" type="ORF">GCM10011579_046580</name>
</gene>
<keyword evidence="2" id="KW-0812">Transmembrane</keyword>
<feature type="transmembrane region" description="Helical" evidence="2">
    <location>
        <begin position="177"/>
        <end position="199"/>
    </location>
</feature>
<dbReference type="AlphaFoldDB" id="A0A917Y748"/>
<dbReference type="NCBIfam" id="NF047321">
    <property type="entry name" value="SCO7613_CTERM"/>
    <property type="match status" value="1"/>
</dbReference>
<feature type="compositionally biased region" description="Basic and acidic residues" evidence="1">
    <location>
        <begin position="212"/>
        <end position="224"/>
    </location>
</feature>
<feature type="transmembrane region" description="Helical" evidence="2">
    <location>
        <begin position="581"/>
        <end position="601"/>
    </location>
</feature>
<feature type="transmembrane region" description="Helical" evidence="2">
    <location>
        <begin position="509"/>
        <end position="527"/>
    </location>
</feature>
<evidence type="ECO:0000313" key="3">
    <source>
        <dbReference type="EMBL" id="GGN70849.1"/>
    </source>
</evidence>
<feature type="transmembrane region" description="Helical" evidence="2">
    <location>
        <begin position="146"/>
        <end position="165"/>
    </location>
</feature>
<dbReference type="Proteomes" id="UP000600365">
    <property type="component" value="Unassembled WGS sequence"/>
</dbReference>
<keyword evidence="2" id="KW-0472">Membrane</keyword>
<feature type="transmembrane region" description="Helical" evidence="2">
    <location>
        <begin position="607"/>
        <end position="624"/>
    </location>
</feature>
<feature type="transmembrane region" description="Helical" evidence="2">
    <location>
        <begin position="347"/>
        <end position="369"/>
    </location>
</feature>
<feature type="transmembrane region" description="Helical" evidence="2">
    <location>
        <begin position="403"/>
        <end position="427"/>
    </location>
</feature>
<feature type="transmembrane region" description="Helical" evidence="2">
    <location>
        <begin position="781"/>
        <end position="802"/>
    </location>
</feature>
<feature type="transmembrane region" description="Helical" evidence="2">
    <location>
        <begin position="291"/>
        <end position="314"/>
    </location>
</feature>
<organism evidence="3 4">
    <name type="scientific">Streptomyces albiflavescens</name>
    <dbReference type="NCBI Taxonomy" id="1623582"/>
    <lineage>
        <taxon>Bacteria</taxon>
        <taxon>Bacillati</taxon>
        <taxon>Actinomycetota</taxon>
        <taxon>Actinomycetes</taxon>
        <taxon>Kitasatosporales</taxon>
        <taxon>Streptomycetaceae</taxon>
        <taxon>Streptomyces</taxon>
    </lineage>
</organism>
<evidence type="ECO:0000313" key="4">
    <source>
        <dbReference type="Proteomes" id="UP000600365"/>
    </source>
</evidence>
<feature type="transmembrane region" description="Helical" evidence="2">
    <location>
        <begin position="534"/>
        <end position="551"/>
    </location>
</feature>
<dbReference type="InterPro" id="IPR058062">
    <property type="entry name" value="SCO7613_C"/>
</dbReference>
<feature type="transmembrane region" description="Helical" evidence="2">
    <location>
        <begin position="757"/>
        <end position="774"/>
    </location>
</feature>
<protein>
    <submittedName>
        <fullName evidence="3">Uncharacterized protein</fullName>
    </submittedName>
</protein>
<feature type="transmembrane region" description="Helical" evidence="2">
    <location>
        <begin position="120"/>
        <end position="139"/>
    </location>
</feature>
<proteinExistence type="predicted"/>
<feature type="transmembrane region" description="Helical" evidence="2">
    <location>
        <begin position="808"/>
        <end position="828"/>
    </location>
</feature>
<feature type="transmembrane region" description="Helical" evidence="2">
    <location>
        <begin position="320"/>
        <end position="340"/>
    </location>
</feature>